<evidence type="ECO:0000256" key="2">
    <source>
        <dbReference type="SAM" id="Phobius"/>
    </source>
</evidence>
<sequence length="401" mass="44636">MARFFLPFLALVITTVPTQSRMPKEGAYGKPCAMDMPISTSFEEDNKCPPRFYCFWDKKPFNITNGIEVEIPEADYPVDAEGKYESTKDQPFGYCDPEDNCLGVTAGTYFFNIWAHMLVINCLTLLAVVAYTIHGFRKTKQFKNNASCQTLVLALVALSLIAVFQAGYCFTMNGWDKDMVFHNEILSILFSICFTAWGVTMLNIAIAWIEVVERSQKKGQKGNTVLYKRVIYGAMFTLSFGVFFTLFIMGSAPLAGGVVFLSLIFMAVVFYFGGKKLVNMLRSGAPKKDDDGEMTMEKMVDQTSKWAGKGALLTLLLVALFIMFTNNIVWFSTLGIQGGMQVLMFVLTSVVRFIRFGGRRAMNKEGLTPVFACEKAKQGKLDERRSSASSTVAPESSVEAS</sequence>
<proteinExistence type="predicted"/>
<dbReference type="AlphaFoldDB" id="A0A9W7BQE6"/>
<feature type="transmembrane region" description="Helical" evidence="2">
    <location>
        <begin position="146"/>
        <end position="168"/>
    </location>
</feature>
<evidence type="ECO:0000313" key="4">
    <source>
        <dbReference type="EMBL" id="GMH95561.1"/>
    </source>
</evidence>
<name>A0A9W7BQE6_9STRA</name>
<evidence type="ECO:0000313" key="5">
    <source>
        <dbReference type="Proteomes" id="UP001165085"/>
    </source>
</evidence>
<evidence type="ECO:0000256" key="1">
    <source>
        <dbReference type="SAM" id="MobiDB-lite"/>
    </source>
</evidence>
<feature type="chain" id="PRO_5040868705" evidence="3">
    <location>
        <begin position="21"/>
        <end position="401"/>
    </location>
</feature>
<protein>
    <submittedName>
        <fullName evidence="4">Uncharacterized protein</fullName>
    </submittedName>
</protein>
<feature type="transmembrane region" description="Helical" evidence="2">
    <location>
        <begin position="306"/>
        <end position="324"/>
    </location>
</feature>
<feature type="transmembrane region" description="Helical" evidence="2">
    <location>
        <begin position="230"/>
        <end position="248"/>
    </location>
</feature>
<reference evidence="5" key="1">
    <citation type="journal article" date="2023" name="Commun. Biol.">
        <title>Genome analysis of Parmales, the sister group of diatoms, reveals the evolutionary specialization of diatoms from phago-mixotrophs to photoautotrophs.</title>
        <authorList>
            <person name="Ban H."/>
            <person name="Sato S."/>
            <person name="Yoshikawa S."/>
            <person name="Yamada K."/>
            <person name="Nakamura Y."/>
            <person name="Ichinomiya M."/>
            <person name="Sato N."/>
            <person name="Blanc-Mathieu R."/>
            <person name="Endo H."/>
            <person name="Kuwata A."/>
            <person name="Ogata H."/>
        </authorList>
    </citation>
    <scope>NUCLEOTIDE SEQUENCE [LARGE SCALE GENOMIC DNA]</scope>
    <source>
        <strain evidence="5">NIES 3701</strain>
    </source>
</reference>
<feature type="signal peptide" evidence="3">
    <location>
        <begin position="1"/>
        <end position="20"/>
    </location>
</feature>
<accession>A0A9W7BQE6</accession>
<feature type="transmembrane region" description="Helical" evidence="2">
    <location>
        <begin position="188"/>
        <end position="209"/>
    </location>
</feature>
<keyword evidence="5" id="KW-1185">Reference proteome</keyword>
<keyword evidence="3" id="KW-0732">Signal</keyword>
<dbReference type="OrthoDB" id="194585at2759"/>
<keyword evidence="2" id="KW-0472">Membrane</keyword>
<feature type="compositionally biased region" description="Basic and acidic residues" evidence="1">
    <location>
        <begin position="377"/>
        <end position="386"/>
    </location>
</feature>
<feature type="compositionally biased region" description="Low complexity" evidence="1">
    <location>
        <begin position="387"/>
        <end position="401"/>
    </location>
</feature>
<evidence type="ECO:0000256" key="3">
    <source>
        <dbReference type="SAM" id="SignalP"/>
    </source>
</evidence>
<dbReference type="Proteomes" id="UP001165085">
    <property type="component" value="Unassembled WGS sequence"/>
</dbReference>
<feature type="transmembrane region" description="Helical" evidence="2">
    <location>
        <begin position="254"/>
        <end position="273"/>
    </location>
</feature>
<comment type="caution">
    <text evidence="4">The sequence shown here is derived from an EMBL/GenBank/DDBJ whole genome shotgun (WGS) entry which is preliminary data.</text>
</comment>
<feature type="transmembrane region" description="Helical" evidence="2">
    <location>
        <begin position="113"/>
        <end position="134"/>
    </location>
</feature>
<gene>
    <name evidence="4" type="ORF">TrST_g6778</name>
</gene>
<dbReference type="EMBL" id="BRXY01000446">
    <property type="protein sequence ID" value="GMH95561.1"/>
    <property type="molecule type" value="Genomic_DNA"/>
</dbReference>
<feature type="region of interest" description="Disordered" evidence="1">
    <location>
        <begin position="377"/>
        <end position="401"/>
    </location>
</feature>
<organism evidence="4 5">
    <name type="scientific">Triparma strigata</name>
    <dbReference type="NCBI Taxonomy" id="1606541"/>
    <lineage>
        <taxon>Eukaryota</taxon>
        <taxon>Sar</taxon>
        <taxon>Stramenopiles</taxon>
        <taxon>Ochrophyta</taxon>
        <taxon>Bolidophyceae</taxon>
        <taxon>Parmales</taxon>
        <taxon>Triparmaceae</taxon>
        <taxon>Triparma</taxon>
    </lineage>
</organism>
<keyword evidence="2" id="KW-0812">Transmembrane</keyword>
<keyword evidence="2" id="KW-1133">Transmembrane helix</keyword>
<feature type="transmembrane region" description="Helical" evidence="2">
    <location>
        <begin position="330"/>
        <end position="354"/>
    </location>
</feature>